<sequence length="437" mass="48931">MGHTITALDIKINEFLNIPYAEPPIGKLRFSPPLPLKTPKHVIIDGTKPGNYCIQSAIGFGGIKTFVPQSEDCLVLNIWTPNVNNSNAKQPKGALKAVMYSLYSGGLSIGSIFQDFYNGDVLATNDVVVVSANYRVGPLGFLYGSDDTAPGNVGFYDQLLGLKWVRQNIHQFGGDKDKITIFGFSAGSWSVSAHILSPLSKGMFKRGVMSGGALMFNRDRPVLNTTEALQKAKQLAKRLNCTQSDNKWSLNCNERDNKWLDCLRTIKDPNVFIERSNSTMVVTHPVFGTKFLPLIPQKAFKTGQYNSDVEILAGTAKNEGSVLSRWVIPELKYAITERQFRAFVNVVNNEFHNIDVDKVSEYYLRGVHKSDSKQLKSAFEALFGDLVMTCPTKPHEDWPQVWDKSVIRVKDLSPNDMTLILENPYERTCDGIWKQYF</sequence>
<dbReference type="InterPro" id="IPR002018">
    <property type="entry name" value="CarbesteraseB"/>
</dbReference>
<dbReference type="EMBL" id="OC859649">
    <property type="protein sequence ID" value="CAD7627812.1"/>
    <property type="molecule type" value="Genomic_DNA"/>
</dbReference>
<evidence type="ECO:0000259" key="6">
    <source>
        <dbReference type="Pfam" id="PF00135"/>
    </source>
</evidence>
<dbReference type="AlphaFoldDB" id="A0A7R9KR45"/>
<dbReference type="EMBL" id="CAJPIZ010005074">
    <property type="protein sequence ID" value="CAG2108242.1"/>
    <property type="molecule type" value="Genomic_DNA"/>
</dbReference>
<evidence type="ECO:0000256" key="4">
    <source>
        <dbReference type="ARBA" id="ARBA00023180"/>
    </source>
</evidence>
<dbReference type="GO" id="GO:0006581">
    <property type="term" value="P:acetylcholine catabolic process"/>
    <property type="evidence" value="ECO:0007669"/>
    <property type="project" value="TreeGrafter"/>
</dbReference>
<dbReference type="GO" id="GO:0003990">
    <property type="term" value="F:acetylcholinesterase activity"/>
    <property type="evidence" value="ECO:0007669"/>
    <property type="project" value="TreeGrafter"/>
</dbReference>
<evidence type="ECO:0000256" key="5">
    <source>
        <dbReference type="RuleBase" id="RU361235"/>
    </source>
</evidence>
<dbReference type="InterPro" id="IPR029058">
    <property type="entry name" value="AB_hydrolase_fold"/>
</dbReference>
<keyword evidence="3 5" id="KW-0378">Hydrolase</keyword>
<evidence type="ECO:0000313" key="8">
    <source>
        <dbReference type="Proteomes" id="UP000759131"/>
    </source>
</evidence>
<dbReference type="PANTHER" id="PTHR43918">
    <property type="entry name" value="ACETYLCHOLINESTERASE"/>
    <property type="match status" value="1"/>
</dbReference>
<dbReference type="GO" id="GO:0005615">
    <property type="term" value="C:extracellular space"/>
    <property type="evidence" value="ECO:0007669"/>
    <property type="project" value="TreeGrafter"/>
</dbReference>
<dbReference type="PANTHER" id="PTHR43918:SF4">
    <property type="entry name" value="CARBOXYLIC ESTER HYDROLASE"/>
    <property type="match status" value="1"/>
</dbReference>
<dbReference type="InterPro" id="IPR019826">
    <property type="entry name" value="Carboxylesterase_B_AS"/>
</dbReference>
<dbReference type="SUPFAM" id="SSF53474">
    <property type="entry name" value="alpha/beta-Hydrolases"/>
    <property type="match status" value="1"/>
</dbReference>
<protein>
    <recommendedName>
        <fullName evidence="5">Carboxylic ester hydrolase</fullName>
        <ecNumber evidence="5">3.1.1.-</ecNumber>
    </recommendedName>
</protein>
<accession>A0A7R9KR45</accession>
<dbReference type="PROSITE" id="PS00122">
    <property type="entry name" value="CARBOXYLESTERASE_B_1"/>
    <property type="match status" value="1"/>
</dbReference>
<dbReference type="Proteomes" id="UP000759131">
    <property type="component" value="Unassembled WGS sequence"/>
</dbReference>
<keyword evidence="2" id="KW-0719">Serine esterase</keyword>
<dbReference type="GO" id="GO:0005886">
    <property type="term" value="C:plasma membrane"/>
    <property type="evidence" value="ECO:0007669"/>
    <property type="project" value="TreeGrafter"/>
</dbReference>
<evidence type="ECO:0000313" key="7">
    <source>
        <dbReference type="EMBL" id="CAD7627812.1"/>
    </source>
</evidence>
<dbReference type="OrthoDB" id="408631at2759"/>
<feature type="domain" description="Carboxylesterase type B" evidence="6">
    <location>
        <begin position="11"/>
        <end position="393"/>
    </location>
</feature>
<evidence type="ECO:0000256" key="2">
    <source>
        <dbReference type="ARBA" id="ARBA00022487"/>
    </source>
</evidence>
<dbReference type="Pfam" id="PF00135">
    <property type="entry name" value="COesterase"/>
    <property type="match status" value="1"/>
</dbReference>
<dbReference type="InterPro" id="IPR050654">
    <property type="entry name" value="AChE-related_enzymes"/>
</dbReference>
<organism evidence="7">
    <name type="scientific">Medioppia subpectinata</name>
    <dbReference type="NCBI Taxonomy" id="1979941"/>
    <lineage>
        <taxon>Eukaryota</taxon>
        <taxon>Metazoa</taxon>
        <taxon>Ecdysozoa</taxon>
        <taxon>Arthropoda</taxon>
        <taxon>Chelicerata</taxon>
        <taxon>Arachnida</taxon>
        <taxon>Acari</taxon>
        <taxon>Acariformes</taxon>
        <taxon>Sarcoptiformes</taxon>
        <taxon>Oribatida</taxon>
        <taxon>Brachypylina</taxon>
        <taxon>Oppioidea</taxon>
        <taxon>Oppiidae</taxon>
        <taxon>Medioppia</taxon>
    </lineage>
</organism>
<comment type="similarity">
    <text evidence="1 5">Belongs to the type-B carboxylesterase/lipase family.</text>
</comment>
<dbReference type="GO" id="GO:0019695">
    <property type="term" value="P:choline metabolic process"/>
    <property type="evidence" value="ECO:0007669"/>
    <property type="project" value="TreeGrafter"/>
</dbReference>
<reference evidence="7" key="1">
    <citation type="submission" date="2020-11" db="EMBL/GenBank/DDBJ databases">
        <authorList>
            <person name="Tran Van P."/>
        </authorList>
    </citation>
    <scope>NUCLEOTIDE SEQUENCE</scope>
</reference>
<dbReference type="Gene3D" id="3.40.50.1820">
    <property type="entry name" value="alpha/beta hydrolase"/>
    <property type="match status" value="1"/>
</dbReference>
<keyword evidence="8" id="KW-1185">Reference proteome</keyword>
<gene>
    <name evidence="7" type="ORF">OSB1V03_LOCUS8237</name>
</gene>
<evidence type="ECO:0000256" key="1">
    <source>
        <dbReference type="ARBA" id="ARBA00005964"/>
    </source>
</evidence>
<name>A0A7R9KR45_9ACAR</name>
<keyword evidence="4" id="KW-0325">Glycoprotein</keyword>
<evidence type="ECO:0000256" key="3">
    <source>
        <dbReference type="ARBA" id="ARBA00022801"/>
    </source>
</evidence>
<proteinExistence type="inferred from homology"/>
<dbReference type="EC" id="3.1.1.-" evidence="5"/>